<evidence type="ECO:0000259" key="6">
    <source>
        <dbReference type="PROSITE" id="PS50995"/>
    </source>
</evidence>
<dbReference type="InterPro" id="IPR036390">
    <property type="entry name" value="WH_DNA-bd_sf"/>
</dbReference>
<evidence type="ECO:0000256" key="4">
    <source>
        <dbReference type="ARBA" id="ARBA00023125"/>
    </source>
</evidence>
<dbReference type="InterPro" id="IPR036388">
    <property type="entry name" value="WH-like_DNA-bd_sf"/>
</dbReference>
<dbReference type="Pfam" id="PF22381">
    <property type="entry name" value="Staph_reg_Sar_Rot"/>
    <property type="match status" value="1"/>
</dbReference>
<reference evidence="7 8" key="1">
    <citation type="submission" date="2020-08" db="EMBL/GenBank/DDBJ databases">
        <title>Cohnella phylogeny.</title>
        <authorList>
            <person name="Dunlap C."/>
        </authorList>
    </citation>
    <scope>NUCLEOTIDE SEQUENCE [LARGE SCALE GENOMIC DNA]</scope>
    <source>
        <strain evidence="7 8">DSM 25239</strain>
    </source>
</reference>
<name>A0A841U808_9BACL</name>
<comment type="caution">
    <text evidence="7">The sequence shown here is derived from an EMBL/GenBank/DDBJ whole genome shotgun (WGS) entry which is preliminary data.</text>
</comment>
<dbReference type="PROSITE" id="PS50995">
    <property type="entry name" value="HTH_MARR_2"/>
    <property type="match status" value="1"/>
</dbReference>
<feature type="domain" description="HTH marR-type" evidence="6">
    <location>
        <begin position="10"/>
        <end position="144"/>
    </location>
</feature>
<dbReference type="SMART" id="SM00347">
    <property type="entry name" value="HTH_MARR"/>
    <property type="match status" value="1"/>
</dbReference>
<keyword evidence="5" id="KW-0804">Transcription</keyword>
<dbReference type="FunFam" id="1.10.10.10:FF:000163">
    <property type="entry name" value="MarR family transcriptional regulator"/>
    <property type="match status" value="1"/>
</dbReference>
<evidence type="ECO:0000313" key="8">
    <source>
        <dbReference type="Proteomes" id="UP000553776"/>
    </source>
</evidence>
<dbReference type="InterPro" id="IPR000835">
    <property type="entry name" value="HTH_MarR-typ"/>
</dbReference>
<organism evidence="7 8">
    <name type="scientific">Cohnella xylanilytica</name>
    <dbReference type="NCBI Taxonomy" id="557555"/>
    <lineage>
        <taxon>Bacteria</taxon>
        <taxon>Bacillati</taxon>
        <taxon>Bacillota</taxon>
        <taxon>Bacilli</taxon>
        <taxon>Bacillales</taxon>
        <taxon>Paenibacillaceae</taxon>
        <taxon>Cohnella</taxon>
    </lineage>
</organism>
<dbReference type="Gene3D" id="1.10.10.10">
    <property type="entry name" value="Winged helix-like DNA-binding domain superfamily/Winged helix DNA-binding domain"/>
    <property type="match status" value="1"/>
</dbReference>
<keyword evidence="2" id="KW-0963">Cytoplasm</keyword>
<evidence type="ECO:0000256" key="2">
    <source>
        <dbReference type="ARBA" id="ARBA00022490"/>
    </source>
</evidence>
<dbReference type="GO" id="GO:0003700">
    <property type="term" value="F:DNA-binding transcription factor activity"/>
    <property type="evidence" value="ECO:0007669"/>
    <property type="project" value="InterPro"/>
</dbReference>
<dbReference type="PRINTS" id="PR00598">
    <property type="entry name" value="HTHMARR"/>
</dbReference>
<keyword evidence="3" id="KW-0805">Transcription regulation</keyword>
<dbReference type="PANTHER" id="PTHR33164">
    <property type="entry name" value="TRANSCRIPTIONAL REGULATOR, MARR FAMILY"/>
    <property type="match status" value="1"/>
</dbReference>
<accession>A0A841U808</accession>
<dbReference type="GO" id="GO:0003677">
    <property type="term" value="F:DNA binding"/>
    <property type="evidence" value="ECO:0007669"/>
    <property type="project" value="UniProtKB-KW"/>
</dbReference>
<dbReference type="GO" id="GO:0005737">
    <property type="term" value="C:cytoplasm"/>
    <property type="evidence" value="ECO:0007669"/>
    <property type="project" value="UniProtKB-SubCell"/>
</dbReference>
<evidence type="ECO:0000256" key="1">
    <source>
        <dbReference type="ARBA" id="ARBA00004496"/>
    </source>
</evidence>
<evidence type="ECO:0000256" key="3">
    <source>
        <dbReference type="ARBA" id="ARBA00023015"/>
    </source>
</evidence>
<dbReference type="EMBL" id="JACJVR010000158">
    <property type="protein sequence ID" value="MBB6695999.1"/>
    <property type="molecule type" value="Genomic_DNA"/>
</dbReference>
<dbReference type="RefSeq" id="WP_185139943.1">
    <property type="nucleotide sequence ID" value="NZ_JACJVR010000158.1"/>
</dbReference>
<proteinExistence type="predicted"/>
<dbReference type="InterPro" id="IPR039422">
    <property type="entry name" value="MarR/SlyA-like"/>
</dbReference>
<comment type="subcellular location">
    <subcellularLocation>
        <location evidence="1">Cytoplasm</location>
    </subcellularLocation>
</comment>
<keyword evidence="8" id="KW-1185">Reference proteome</keyword>
<dbReference type="InterPro" id="IPR055166">
    <property type="entry name" value="Transc_reg_Sar_Rot_HTH"/>
</dbReference>
<dbReference type="PANTHER" id="PTHR33164:SF5">
    <property type="entry name" value="ORGANIC HYDROPEROXIDE RESISTANCE TRANSCRIPTIONAL REGULATOR"/>
    <property type="match status" value="1"/>
</dbReference>
<dbReference type="AlphaFoldDB" id="A0A841U808"/>
<evidence type="ECO:0000313" key="7">
    <source>
        <dbReference type="EMBL" id="MBB6695999.1"/>
    </source>
</evidence>
<dbReference type="SUPFAM" id="SSF46785">
    <property type="entry name" value="Winged helix' DNA-binding domain"/>
    <property type="match status" value="1"/>
</dbReference>
<evidence type="ECO:0000256" key="5">
    <source>
        <dbReference type="ARBA" id="ARBA00023163"/>
    </source>
</evidence>
<gene>
    <name evidence="7" type="ORF">H7B90_31890</name>
</gene>
<keyword evidence="4" id="KW-0238">DNA-binding</keyword>
<dbReference type="Proteomes" id="UP000553776">
    <property type="component" value="Unassembled WGS sequence"/>
</dbReference>
<dbReference type="GO" id="GO:0006950">
    <property type="term" value="P:response to stress"/>
    <property type="evidence" value="ECO:0007669"/>
    <property type="project" value="TreeGrafter"/>
</dbReference>
<protein>
    <submittedName>
        <fullName evidence="7">MarR family transcriptional regulator</fullName>
    </submittedName>
</protein>
<sequence length="151" mass="17257">MDSEDLMKLDQQFCFAVYACAREITKLYHPLLKDLGITYTQYITLLALWEKDRVTVKELGGRLYLDSGTLTPLLKKLEASGYVTRTRDPEDERNVLIELTEEGRALKLKACDIPAKLFEQAGASVEEILAVREQMTSLLHKIHIKNGREEN</sequence>